<comment type="caution">
    <text evidence="10">The sequence shown here is derived from an EMBL/GenBank/DDBJ whole genome shotgun (WGS) entry which is preliminary data.</text>
</comment>
<keyword evidence="2" id="KW-1003">Cell membrane</keyword>
<gene>
    <name evidence="10" type="ORF">KOR42_05250</name>
</gene>
<dbReference type="PANTHER" id="PTHR33908">
    <property type="entry name" value="MANNOSYLTRANSFERASE YKCB-RELATED"/>
    <property type="match status" value="1"/>
</dbReference>
<dbReference type="AlphaFoldDB" id="A0A5C5X2B0"/>
<dbReference type="InterPro" id="IPR038731">
    <property type="entry name" value="RgtA/B/C-like"/>
</dbReference>
<keyword evidence="3" id="KW-0328">Glycosyltransferase</keyword>
<evidence type="ECO:0000256" key="8">
    <source>
        <dbReference type="SAM" id="Phobius"/>
    </source>
</evidence>
<evidence type="ECO:0000256" key="7">
    <source>
        <dbReference type="ARBA" id="ARBA00023136"/>
    </source>
</evidence>
<comment type="subcellular location">
    <subcellularLocation>
        <location evidence="1">Cell membrane</location>
        <topology evidence="1">Multi-pass membrane protein</topology>
    </subcellularLocation>
</comment>
<dbReference type="GO" id="GO:0016763">
    <property type="term" value="F:pentosyltransferase activity"/>
    <property type="evidence" value="ECO:0007669"/>
    <property type="project" value="TreeGrafter"/>
</dbReference>
<keyword evidence="7 8" id="KW-0472">Membrane</keyword>
<feature type="transmembrane region" description="Helical" evidence="8">
    <location>
        <begin position="349"/>
        <end position="370"/>
    </location>
</feature>
<accession>A0A5C5X2B0</accession>
<evidence type="ECO:0000256" key="5">
    <source>
        <dbReference type="ARBA" id="ARBA00022692"/>
    </source>
</evidence>
<proteinExistence type="predicted"/>
<evidence type="ECO:0000313" key="11">
    <source>
        <dbReference type="Proteomes" id="UP000317243"/>
    </source>
</evidence>
<feature type="domain" description="Glycosyltransferase RgtA/B/C/D-like" evidence="9">
    <location>
        <begin position="133"/>
        <end position="267"/>
    </location>
</feature>
<evidence type="ECO:0000256" key="1">
    <source>
        <dbReference type="ARBA" id="ARBA00004651"/>
    </source>
</evidence>
<evidence type="ECO:0000256" key="2">
    <source>
        <dbReference type="ARBA" id="ARBA00022475"/>
    </source>
</evidence>
<dbReference type="GO" id="GO:0005886">
    <property type="term" value="C:plasma membrane"/>
    <property type="evidence" value="ECO:0007669"/>
    <property type="project" value="UniProtKB-SubCell"/>
</dbReference>
<protein>
    <recommendedName>
        <fullName evidence="9">Glycosyltransferase RgtA/B/C/D-like domain-containing protein</fullName>
    </recommendedName>
</protein>
<evidence type="ECO:0000256" key="6">
    <source>
        <dbReference type="ARBA" id="ARBA00022989"/>
    </source>
</evidence>
<dbReference type="Proteomes" id="UP000317243">
    <property type="component" value="Unassembled WGS sequence"/>
</dbReference>
<dbReference type="Pfam" id="PF13231">
    <property type="entry name" value="PMT_2"/>
    <property type="match status" value="1"/>
</dbReference>
<feature type="transmembrane region" description="Helical" evidence="8">
    <location>
        <begin position="217"/>
        <end position="242"/>
    </location>
</feature>
<feature type="transmembrane region" description="Helical" evidence="8">
    <location>
        <begin position="407"/>
        <end position="425"/>
    </location>
</feature>
<dbReference type="EMBL" id="SIHI01000001">
    <property type="protein sequence ID" value="TWT57167.1"/>
    <property type="molecule type" value="Genomic_DNA"/>
</dbReference>
<keyword evidence="5 8" id="KW-0812">Transmembrane</keyword>
<keyword evidence="6 8" id="KW-1133">Transmembrane helix</keyword>
<keyword evidence="11" id="KW-1185">Reference proteome</keyword>
<dbReference type="PANTHER" id="PTHR33908:SF11">
    <property type="entry name" value="MEMBRANE PROTEIN"/>
    <property type="match status" value="1"/>
</dbReference>
<organism evidence="10 11">
    <name type="scientific">Thalassoglobus neptunius</name>
    <dbReference type="NCBI Taxonomy" id="1938619"/>
    <lineage>
        <taxon>Bacteria</taxon>
        <taxon>Pseudomonadati</taxon>
        <taxon>Planctomycetota</taxon>
        <taxon>Planctomycetia</taxon>
        <taxon>Planctomycetales</taxon>
        <taxon>Planctomycetaceae</taxon>
        <taxon>Thalassoglobus</taxon>
    </lineage>
</organism>
<dbReference type="InterPro" id="IPR050297">
    <property type="entry name" value="LipidA_mod_glycosyltrf_83"/>
</dbReference>
<sequence>MSGSTNIDEATFLGKVASFFRSAWFSWWAGLIATLLVIATIDPAQELPFPASGPGLTFDEGFNIEVGVTLARGYLDIDWSDFSLDKLEEIYADPSYNPDHPPLGRIALGVSHEVCQRIWPIAGPCGYVVSYTRIASAIEFGLLVFFLIRYSASWFGRDVGAFVGISVLCMPRVFGHAHLASLESCTNLTWVLFLLVLADRWGRQTVPRARSGLIPGFFLGLVFLTKIQAIFLPPVVLVWALWNWRLRSILPMLVLFLTAAVVFFAGWPWLWIDPAENLKEYFASATERASLNCFYWGEKFADREVPWHYPAVMFLVTMPVAFLGAGWIGMTNRTGDENSSAAILDPRGMLFFGAWLLPLLALSLPGVTVYDGVRLFLVSFPTFALFIGLGANRSLTSIYRRYGKRVVLPVLVVGLAGPIAGMVTLHPCQLSYYNVLTAGLWKAEEWGFEATYWGDSVTPELLAEASVKIPENATLEMAPVLHPLQLEFMRCGSWMKHRPDIKLSAYDDARETLSPYVVTIHRRADPWDSLIPPPEGTEVLASVRRQGVVLAEVLKLPENSATPDASDD</sequence>
<reference evidence="10 11" key="1">
    <citation type="submission" date="2019-02" db="EMBL/GenBank/DDBJ databases">
        <title>Deep-cultivation of Planctomycetes and their phenomic and genomic characterization uncovers novel biology.</title>
        <authorList>
            <person name="Wiegand S."/>
            <person name="Jogler M."/>
            <person name="Boedeker C."/>
            <person name="Pinto D."/>
            <person name="Vollmers J."/>
            <person name="Rivas-Marin E."/>
            <person name="Kohn T."/>
            <person name="Peeters S.H."/>
            <person name="Heuer A."/>
            <person name="Rast P."/>
            <person name="Oberbeckmann S."/>
            <person name="Bunk B."/>
            <person name="Jeske O."/>
            <person name="Meyerdierks A."/>
            <person name="Storesund J.E."/>
            <person name="Kallscheuer N."/>
            <person name="Luecker S."/>
            <person name="Lage O.M."/>
            <person name="Pohl T."/>
            <person name="Merkel B.J."/>
            <person name="Hornburger P."/>
            <person name="Mueller R.-W."/>
            <person name="Bruemmer F."/>
            <person name="Labrenz M."/>
            <person name="Spormann A.M."/>
            <person name="Op Den Camp H."/>
            <person name="Overmann J."/>
            <person name="Amann R."/>
            <person name="Jetten M.S.M."/>
            <person name="Mascher T."/>
            <person name="Medema M.H."/>
            <person name="Devos D.P."/>
            <person name="Kaster A.-K."/>
            <person name="Ovreas L."/>
            <person name="Rohde M."/>
            <person name="Galperin M.Y."/>
            <person name="Jogler C."/>
        </authorList>
    </citation>
    <scope>NUCLEOTIDE SEQUENCE [LARGE SCALE GENOMIC DNA]</scope>
    <source>
        <strain evidence="10 11">KOR42</strain>
    </source>
</reference>
<evidence type="ECO:0000313" key="10">
    <source>
        <dbReference type="EMBL" id="TWT57167.1"/>
    </source>
</evidence>
<dbReference type="OrthoDB" id="244175at2"/>
<evidence type="ECO:0000256" key="4">
    <source>
        <dbReference type="ARBA" id="ARBA00022679"/>
    </source>
</evidence>
<feature type="transmembrane region" description="Helical" evidence="8">
    <location>
        <begin position="23"/>
        <end position="41"/>
    </location>
</feature>
<feature type="transmembrane region" description="Helical" evidence="8">
    <location>
        <begin position="376"/>
        <end position="395"/>
    </location>
</feature>
<dbReference type="RefSeq" id="WP_146507040.1">
    <property type="nucleotide sequence ID" value="NZ_SIHI01000001.1"/>
</dbReference>
<name>A0A5C5X2B0_9PLAN</name>
<dbReference type="GO" id="GO:0009103">
    <property type="term" value="P:lipopolysaccharide biosynthetic process"/>
    <property type="evidence" value="ECO:0007669"/>
    <property type="project" value="UniProtKB-ARBA"/>
</dbReference>
<feature type="transmembrane region" description="Helical" evidence="8">
    <location>
        <begin position="249"/>
        <end position="272"/>
    </location>
</feature>
<evidence type="ECO:0000259" key="9">
    <source>
        <dbReference type="Pfam" id="PF13231"/>
    </source>
</evidence>
<feature type="transmembrane region" description="Helical" evidence="8">
    <location>
        <begin position="307"/>
        <end position="328"/>
    </location>
</feature>
<keyword evidence="4" id="KW-0808">Transferase</keyword>
<evidence type="ECO:0000256" key="3">
    <source>
        <dbReference type="ARBA" id="ARBA00022676"/>
    </source>
</evidence>